<dbReference type="PANTHER" id="PTHR11941:SF54">
    <property type="entry name" value="ENOYL-COA HYDRATASE, MITOCHONDRIAL"/>
    <property type="match status" value="1"/>
</dbReference>
<gene>
    <name evidence="2" type="ORF">UFOPK2754_02396</name>
    <name evidence="3" type="ORF">UFOPK3139_02633</name>
    <name evidence="4" type="ORF">UFOPK3543_02148</name>
</gene>
<dbReference type="PROSITE" id="PS00166">
    <property type="entry name" value="ENOYL_COA_HYDRATASE"/>
    <property type="match status" value="1"/>
</dbReference>
<dbReference type="GO" id="GO:0003824">
    <property type="term" value="F:catalytic activity"/>
    <property type="evidence" value="ECO:0007669"/>
    <property type="project" value="InterPro"/>
</dbReference>
<dbReference type="InterPro" id="IPR001753">
    <property type="entry name" value="Enoyl-CoA_hydra/iso"/>
</dbReference>
<dbReference type="SUPFAM" id="SSF52096">
    <property type="entry name" value="ClpP/crotonase"/>
    <property type="match status" value="1"/>
</dbReference>
<dbReference type="PANTHER" id="PTHR11941">
    <property type="entry name" value="ENOYL-COA HYDRATASE-RELATED"/>
    <property type="match status" value="1"/>
</dbReference>
<dbReference type="InterPro" id="IPR029045">
    <property type="entry name" value="ClpP/crotonase-like_dom_sf"/>
</dbReference>
<accession>A0A6J6UMR5</accession>
<dbReference type="Gene3D" id="3.90.226.10">
    <property type="entry name" value="2-enoyl-CoA Hydratase, Chain A, domain 1"/>
    <property type="match status" value="1"/>
</dbReference>
<dbReference type="EMBL" id="CAFABA010000145">
    <property type="protein sequence ID" value="CAB4835802.1"/>
    <property type="molecule type" value="Genomic_DNA"/>
</dbReference>
<reference evidence="2" key="1">
    <citation type="submission" date="2020-05" db="EMBL/GenBank/DDBJ databases">
        <authorList>
            <person name="Chiriac C."/>
            <person name="Salcher M."/>
            <person name="Ghai R."/>
            <person name="Kavagutti S V."/>
        </authorList>
    </citation>
    <scope>NUCLEOTIDE SEQUENCE</scope>
</reference>
<organism evidence="2">
    <name type="scientific">freshwater metagenome</name>
    <dbReference type="NCBI Taxonomy" id="449393"/>
    <lineage>
        <taxon>unclassified sequences</taxon>
        <taxon>metagenomes</taxon>
        <taxon>ecological metagenomes</taxon>
    </lineage>
</organism>
<dbReference type="GO" id="GO:0006635">
    <property type="term" value="P:fatty acid beta-oxidation"/>
    <property type="evidence" value="ECO:0007669"/>
    <property type="project" value="TreeGrafter"/>
</dbReference>
<evidence type="ECO:0000313" key="4">
    <source>
        <dbReference type="EMBL" id="CAB4922150.1"/>
    </source>
</evidence>
<protein>
    <submittedName>
        <fullName evidence="2">Unannotated protein</fullName>
    </submittedName>
</protein>
<dbReference type="CDD" id="cd06558">
    <property type="entry name" value="crotonase-like"/>
    <property type="match status" value="1"/>
</dbReference>
<dbReference type="AlphaFoldDB" id="A0A6J6UMR5"/>
<dbReference type="EMBL" id="CAFBMH010000095">
    <property type="protein sequence ID" value="CAB4922150.1"/>
    <property type="molecule type" value="Genomic_DNA"/>
</dbReference>
<comment type="similarity">
    <text evidence="1">Belongs to the enoyl-CoA hydratase/isomerase family.</text>
</comment>
<evidence type="ECO:0000256" key="1">
    <source>
        <dbReference type="ARBA" id="ARBA00005254"/>
    </source>
</evidence>
<proteinExistence type="inferred from homology"/>
<sequence length="275" mass="30139">MVHLMTKPLVKLERDGHVAVVSFNRPEKLNAWAWGPTNELCAIADELRFDTSVRTVLLRGEGRAFCAGEDLKPDTDDVEERHPGRSAAERTHIAYERARYCFDRWKVVDQLPQPVVAAIQGYCLGAGLELAMLADIRIAATDAIFALPQVTLGTQIVGGADLRMVSELGASRTKMLAMTGRRFGPVEAERWGLVQDVVAPEVLQQTALDLAHEIANNAPLAVQGVKRAVNFVAYRGFEEAAKFEAMASSMLWSSDDLTNGFAAKARKEQAAFEGK</sequence>
<evidence type="ECO:0000313" key="3">
    <source>
        <dbReference type="EMBL" id="CAB4835802.1"/>
    </source>
</evidence>
<dbReference type="EMBL" id="CAEZYR010000106">
    <property type="protein sequence ID" value="CAB4760776.1"/>
    <property type="molecule type" value="Genomic_DNA"/>
</dbReference>
<dbReference type="InterPro" id="IPR018376">
    <property type="entry name" value="Enoyl-CoA_hyd/isom_CS"/>
</dbReference>
<name>A0A6J6UMR5_9ZZZZ</name>
<evidence type="ECO:0000313" key="2">
    <source>
        <dbReference type="EMBL" id="CAB4760776.1"/>
    </source>
</evidence>
<dbReference type="Pfam" id="PF00378">
    <property type="entry name" value="ECH_1"/>
    <property type="match status" value="1"/>
</dbReference>